<evidence type="ECO:0000259" key="14">
    <source>
        <dbReference type="PROSITE" id="PS51384"/>
    </source>
</evidence>
<keyword evidence="16" id="KW-1185">Reference proteome</keyword>
<dbReference type="PANTHER" id="PTHR43513:SF3">
    <property type="entry name" value="DIHYDROOROTATE DEHYDROGENASE B (NAD(+)), ELECTRON TRANSFER SUBUNIT-RELATED"/>
    <property type="match status" value="1"/>
</dbReference>
<name>D7CLN5_SYNLT</name>
<comment type="similarity">
    <text evidence="1 11">Belongs to the PyrK family.</text>
</comment>
<comment type="cofactor">
    <cofactor evidence="11">
        <name>[2Fe-2S] cluster</name>
        <dbReference type="ChEBI" id="CHEBI:190135"/>
    </cofactor>
    <text evidence="11">Binds 1 [2Fe-2S] cluster per subunit.</text>
</comment>
<evidence type="ECO:0000256" key="3">
    <source>
        <dbReference type="ARBA" id="ARBA00022630"/>
    </source>
</evidence>
<keyword evidence="4 11" id="KW-0001">2Fe-2S</keyword>
<evidence type="ECO:0000256" key="11">
    <source>
        <dbReference type="HAMAP-Rule" id="MF_01211"/>
    </source>
</evidence>
<dbReference type="HOGENOM" id="CLU_003827_1_2_9"/>
<evidence type="ECO:0000256" key="5">
    <source>
        <dbReference type="ARBA" id="ARBA00022723"/>
    </source>
</evidence>
<dbReference type="Gene3D" id="2.10.240.10">
    <property type="entry name" value="Dihydroorotate dehydrogenase, electron transfer subunit"/>
    <property type="match status" value="1"/>
</dbReference>
<dbReference type="GO" id="GO:0051537">
    <property type="term" value="F:2 iron, 2 sulfur cluster binding"/>
    <property type="evidence" value="ECO:0007669"/>
    <property type="project" value="UniProtKB-KW"/>
</dbReference>
<evidence type="ECO:0000256" key="7">
    <source>
        <dbReference type="ARBA" id="ARBA00022975"/>
    </source>
</evidence>
<dbReference type="Gene3D" id="2.40.30.10">
    <property type="entry name" value="Translation factors"/>
    <property type="match status" value="1"/>
</dbReference>
<proteinExistence type="inferred from homology"/>
<keyword evidence="10 11" id="KW-0411">Iron-sulfur</keyword>
<evidence type="ECO:0000256" key="1">
    <source>
        <dbReference type="ARBA" id="ARBA00006422"/>
    </source>
</evidence>
<feature type="binding site" evidence="11 13">
    <location>
        <position position="224"/>
    </location>
    <ligand>
        <name>[2Fe-2S] cluster</name>
        <dbReference type="ChEBI" id="CHEBI:190135"/>
    </ligand>
</feature>
<dbReference type="GO" id="GO:0050660">
    <property type="term" value="F:flavin adenine dinucleotide binding"/>
    <property type="evidence" value="ECO:0007669"/>
    <property type="project" value="InterPro"/>
</dbReference>
<gene>
    <name evidence="11" type="primary">pyrK</name>
    <name evidence="15" type="ordered locus">Slip_0840</name>
</gene>
<keyword evidence="7 11" id="KW-0665">Pyrimidine biosynthesis</keyword>
<feature type="binding site" evidence="11 13">
    <location>
        <position position="248"/>
    </location>
    <ligand>
        <name>[2Fe-2S] cluster</name>
        <dbReference type="ChEBI" id="CHEBI:190135"/>
    </ligand>
</feature>
<feature type="domain" description="FAD-binding FR-type" evidence="14">
    <location>
        <begin position="2"/>
        <end position="102"/>
    </location>
</feature>
<feature type="binding site" evidence="11 13">
    <location>
        <position position="232"/>
    </location>
    <ligand>
        <name>[2Fe-2S] cluster</name>
        <dbReference type="ChEBI" id="CHEBI:190135"/>
    </ligand>
</feature>
<feature type="binding site" evidence="11 12">
    <location>
        <begin position="77"/>
        <end position="78"/>
    </location>
    <ligand>
        <name>FAD</name>
        <dbReference type="ChEBI" id="CHEBI:57692"/>
    </ligand>
</feature>
<dbReference type="KEGG" id="slp:Slip_0840"/>
<keyword evidence="9 11" id="KW-0408">Iron</keyword>
<evidence type="ECO:0000256" key="8">
    <source>
        <dbReference type="ARBA" id="ARBA00022982"/>
    </source>
</evidence>
<evidence type="ECO:0000256" key="9">
    <source>
        <dbReference type="ARBA" id="ARBA00023004"/>
    </source>
</evidence>
<evidence type="ECO:0000256" key="6">
    <source>
        <dbReference type="ARBA" id="ARBA00022827"/>
    </source>
</evidence>
<dbReference type="GO" id="GO:0016491">
    <property type="term" value="F:oxidoreductase activity"/>
    <property type="evidence" value="ECO:0007669"/>
    <property type="project" value="InterPro"/>
</dbReference>
<dbReference type="InterPro" id="IPR050353">
    <property type="entry name" value="PyrK_electron_transfer"/>
</dbReference>
<keyword evidence="8 11" id="KW-0249">Electron transport</keyword>
<dbReference type="Proteomes" id="UP000000378">
    <property type="component" value="Chromosome"/>
</dbReference>
<dbReference type="RefSeq" id="WP_013175022.1">
    <property type="nucleotide sequence ID" value="NC_014220.1"/>
</dbReference>
<protein>
    <recommendedName>
        <fullName evidence="11">Dihydroorotate dehydrogenase B (NAD(+)), electron transfer subunit</fullName>
    </recommendedName>
    <alternativeName>
        <fullName evidence="11">Dihydroorotate oxidase B, electron transfer subunit</fullName>
    </alternativeName>
</protein>
<dbReference type="Pfam" id="PF10418">
    <property type="entry name" value="DHODB_Fe-S_bind"/>
    <property type="match status" value="1"/>
</dbReference>
<keyword evidence="3 11" id="KW-0285">Flavoprotein</keyword>
<dbReference type="CDD" id="cd06218">
    <property type="entry name" value="DHOD_e_trans"/>
    <property type="match status" value="1"/>
</dbReference>
<dbReference type="UniPathway" id="UPA00070">
    <property type="reaction ID" value="UER00945"/>
</dbReference>
<dbReference type="eggNOG" id="COG0543">
    <property type="taxonomic scope" value="Bacteria"/>
</dbReference>
<dbReference type="GO" id="GO:0009055">
    <property type="term" value="F:electron transfer activity"/>
    <property type="evidence" value="ECO:0007669"/>
    <property type="project" value="UniProtKB-UniRule"/>
</dbReference>
<dbReference type="InterPro" id="IPR001433">
    <property type="entry name" value="OxRdtase_FAD/NAD-bd"/>
</dbReference>
<comment type="function">
    <text evidence="11">Responsible for channeling the electrons from the oxidation of dihydroorotate from the FMN redox center in the PyrD type B subunit to the ultimate electron acceptor NAD(+).</text>
</comment>
<dbReference type="SUPFAM" id="SSF63380">
    <property type="entry name" value="Riboflavin synthase domain-like"/>
    <property type="match status" value="1"/>
</dbReference>
<dbReference type="InterPro" id="IPR039261">
    <property type="entry name" value="FNR_nucleotide-bd"/>
</dbReference>
<evidence type="ECO:0000256" key="4">
    <source>
        <dbReference type="ARBA" id="ARBA00022714"/>
    </source>
</evidence>
<keyword evidence="5 11" id="KW-0479">Metal-binding</keyword>
<dbReference type="AlphaFoldDB" id="D7CLN5"/>
<evidence type="ECO:0000256" key="10">
    <source>
        <dbReference type="ARBA" id="ARBA00023014"/>
    </source>
</evidence>
<dbReference type="GO" id="GO:0046872">
    <property type="term" value="F:metal ion binding"/>
    <property type="evidence" value="ECO:0007669"/>
    <property type="project" value="UniProtKB-KW"/>
</dbReference>
<comment type="pathway">
    <text evidence="11">Pyrimidine metabolism; UMP biosynthesis via de novo pathway; orotate from (S)-dihydroorotate (NAD(+) route): step 1/1.</text>
</comment>
<dbReference type="STRING" id="643648.Slip_0840"/>
<dbReference type="SUPFAM" id="SSF52343">
    <property type="entry name" value="Ferredoxin reductase-like, C-terminal NADP-linked domain"/>
    <property type="match status" value="1"/>
</dbReference>
<dbReference type="HAMAP" id="MF_01211">
    <property type="entry name" value="DHODB_Fe_S_bind"/>
    <property type="match status" value="1"/>
</dbReference>
<comment type="caution">
    <text evidence="11">Lacks conserved residue(s) required for the propagation of feature annotation.</text>
</comment>
<comment type="cofactor">
    <cofactor evidence="13">
        <name>[2Fe-2S] cluster</name>
        <dbReference type="ChEBI" id="CHEBI:190135"/>
    </cofactor>
    <text evidence="13">Binds 1 [2Fe-2S] cluster per subunit.</text>
</comment>
<reference evidence="15 16" key="2">
    <citation type="journal article" date="2010" name="Stand. Genomic Sci.">
        <title>Complete genome sequence of Syntrophothermus lipocalidus type strain (TGB-C1).</title>
        <authorList>
            <person name="Djao O.D."/>
            <person name="Zhang X."/>
            <person name="Lucas S."/>
            <person name="Lapidus A."/>
            <person name="Del Rio T.G."/>
            <person name="Nolan M."/>
            <person name="Tice H."/>
            <person name="Cheng J.F."/>
            <person name="Han C."/>
            <person name="Tapia R."/>
            <person name="Goodwin L."/>
            <person name="Pitluck S."/>
            <person name="Liolios K."/>
            <person name="Ivanova N."/>
            <person name="Mavromatis K."/>
            <person name="Mikhailova N."/>
            <person name="Ovchinnikova G."/>
            <person name="Pati A."/>
            <person name="Brambilla E."/>
            <person name="Chen A."/>
            <person name="Palaniappan K."/>
            <person name="Land M."/>
            <person name="Hauser L."/>
            <person name="Chang Y.J."/>
            <person name="Jeffries C.D."/>
            <person name="Rohde M."/>
            <person name="Sikorski J."/>
            <person name="Spring S."/>
            <person name="Goker M."/>
            <person name="Detter J.C."/>
            <person name="Woyke T."/>
            <person name="Bristow J."/>
            <person name="Eisen J.A."/>
            <person name="Markowitz V."/>
            <person name="Hugenholtz P."/>
            <person name="Kyrpides N.C."/>
            <person name="Klenk H.P."/>
        </authorList>
    </citation>
    <scope>NUCLEOTIDE SEQUENCE [LARGE SCALE GENOMIC DNA]</scope>
    <source>
        <strain evidence="16">DSM 12680 / TGB-C1</strain>
    </source>
</reference>
<dbReference type="PIRSF" id="PIRSF006816">
    <property type="entry name" value="Cyc3_hyd_g"/>
    <property type="match status" value="1"/>
</dbReference>
<evidence type="ECO:0000313" key="15">
    <source>
        <dbReference type="EMBL" id="ADI01620.1"/>
    </source>
</evidence>
<comment type="subunit">
    <text evidence="11">Heterotetramer of 2 PyrK and 2 PyrD type B subunits.</text>
</comment>
<evidence type="ECO:0000256" key="2">
    <source>
        <dbReference type="ARBA" id="ARBA00022448"/>
    </source>
</evidence>
<comment type="cofactor">
    <cofactor evidence="11 12">
        <name>FAD</name>
        <dbReference type="ChEBI" id="CHEBI:57692"/>
    </cofactor>
    <text evidence="11 12">Binds 1 FAD per subunit.</text>
</comment>
<keyword evidence="6 11" id="KW-0274">FAD</keyword>
<dbReference type="InterPro" id="IPR037117">
    <property type="entry name" value="Dihydroorotate_DH_ele_sf"/>
</dbReference>
<keyword evidence="2 11" id="KW-0813">Transport</keyword>
<dbReference type="InterPro" id="IPR017938">
    <property type="entry name" value="Riboflavin_synthase-like_b-brl"/>
</dbReference>
<evidence type="ECO:0000256" key="12">
    <source>
        <dbReference type="PIRSR" id="PIRSR006816-1"/>
    </source>
</evidence>
<accession>D7CLN5</accession>
<dbReference type="InterPro" id="IPR012165">
    <property type="entry name" value="Cyt_c3_hydrogenase_gsu"/>
</dbReference>
<feature type="binding site" evidence="11 13">
    <location>
        <position position="229"/>
    </location>
    <ligand>
        <name>[2Fe-2S] cluster</name>
        <dbReference type="ChEBI" id="CHEBI:190135"/>
    </ligand>
</feature>
<dbReference type="InterPro" id="IPR017927">
    <property type="entry name" value="FAD-bd_FR_type"/>
</dbReference>
<dbReference type="OrthoDB" id="9789468at2"/>
<organism evidence="15 16">
    <name type="scientific">Syntrophothermus lipocalidus (strain DSM 12680 / TGB-C1)</name>
    <dbReference type="NCBI Taxonomy" id="643648"/>
    <lineage>
        <taxon>Bacteria</taxon>
        <taxon>Bacillati</taxon>
        <taxon>Bacillota</taxon>
        <taxon>Clostridia</taxon>
        <taxon>Eubacteriales</taxon>
        <taxon>Syntrophomonadaceae</taxon>
        <taxon>Syntrophothermus</taxon>
    </lineage>
</organism>
<dbReference type="InterPro" id="IPR019480">
    <property type="entry name" value="Dihydroorotate_DH_Fe-S-bd"/>
</dbReference>
<sequence>MRKVQQALVIRHREIVPGYFELEFIAPEIAREALPGQFVHIRVTQSLDPLLRRPFGIYNVEKKIGSITVFYRVVGRGTRMLSDVHTAEQLDVLGPLGRPFSLPRYMRRALLIGGGVGIAPLVYLARVLCEHKVEVTVLLGASTSGYLVGKDILKRMGIDFMVSTDDGSEGMKGRVTDLLERVIDKKQFDYIYSCGPEPMMAKVTEIAQARGINGELSLEEHMACGIGACLGCAKKVIRNGTAAYAKVCTDGPVFKIGEVVFDA</sequence>
<dbReference type="PROSITE" id="PS51384">
    <property type="entry name" value="FAD_FR"/>
    <property type="match status" value="1"/>
</dbReference>
<dbReference type="Gene3D" id="3.40.50.80">
    <property type="entry name" value="Nucleotide-binding domain of ferredoxin-NADP reductase (FNR) module"/>
    <property type="match status" value="1"/>
</dbReference>
<dbReference type="GO" id="GO:0044205">
    <property type="term" value="P:'de novo' UMP biosynthetic process"/>
    <property type="evidence" value="ECO:0007669"/>
    <property type="project" value="UniProtKB-UniRule"/>
</dbReference>
<evidence type="ECO:0000256" key="13">
    <source>
        <dbReference type="PIRSR" id="PIRSR006816-2"/>
    </source>
</evidence>
<reference evidence="16" key="1">
    <citation type="journal article" date="2010" name="Stand. Genomic Sci.">
        <title>Complete genome sequence of Syntrophothermus lipocalidus type strain (TGB-C1T).</title>
        <authorList>
            <consortium name="US DOE Joint Genome Institute (JGI-PGF)"/>
            <person name="Djao O."/>
            <person name="Zhang X."/>
            <person name="Lucas S."/>
            <person name="Lapidus A."/>
            <person name="Glavina Del Rio T."/>
            <person name="Nolan M."/>
            <person name="Tice H."/>
            <person name="Cheng J."/>
            <person name="Han C."/>
            <person name="Tapia R."/>
            <person name="Goodwin L."/>
            <person name="Pitluck S."/>
            <person name="Liolios K."/>
            <person name="Ivanova N."/>
            <person name="Mavromatis K."/>
            <person name="Mikhailova N."/>
            <person name="Ovchinnikova G."/>
            <person name="Pati A."/>
            <person name="Brambilla E."/>
            <person name="Chen A."/>
            <person name="Palaniappan K."/>
            <person name="Land M."/>
            <person name="Hauser L."/>
            <person name="Chang Y."/>
            <person name="Jeffries C."/>
            <person name="Rohde M."/>
            <person name="Sikorski J."/>
            <person name="Spring S."/>
            <person name="Goker M."/>
            <person name="Detter J."/>
            <person name="Woyke T."/>
            <person name="Bristow J."/>
            <person name="Eisen J."/>
            <person name="Markowitz V."/>
            <person name="Hugenholtz P."/>
            <person name="Kyrpides N."/>
            <person name="Klenk H."/>
        </authorList>
    </citation>
    <scope>NUCLEOTIDE SEQUENCE [LARGE SCALE GENOMIC DNA]</scope>
    <source>
        <strain evidence="16">DSM 12680 / TGB-C1</strain>
    </source>
</reference>
<dbReference type="Pfam" id="PF00175">
    <property type="entry name" value="NAD_binding_1"/>
    <property type="match status" value="1"/>
</dbReference>
<dbReference type="EMBL" id="CP002048">
    <property type="protein sequence ID" value="ADI01620.1"/>
    <property type="molecule type" value="Genomic_DNA"/>
</dbReference>
<evidence type="ECO:0000313" key="16">
    <source>
        <dbReference type="Proteomes" id="UP000000378"/>
    </source>
</evidence>
<dbReference type="InterPro" id="IPR023455">
    <property type="entry name" value="Dihydroorotate_DHASE_ETsu"/>
</dbReference>
<dbReference type="PANTHER" id="PTHR43513">
    <property type="entry name" value="DIHYDROOROTATE DEHYDROGENASE B (NAD(+)), ELECTRON TRANSFER SUBUNIT"/>
    <property type="match status" value="1"/>
</dbReference>